<proteinExistence type="predicted"/>
<evidence type="ECO:0000256" key="3">
    <source>
        <dbReference type="SAM" id="Phobius"/>
    </source>
</evidence>
<accession>A0A7S4V3S4</accession>
<dbReference type="GO" id="GO:0006511">
    <property type="term" value="P:ubiquitin-dependent protein catabolic process"/>
    <property type="evidence" value="ECO:0007669"/>
    <property type="project" value="TreeGrafter"/>
</dbReference>
<dbReference type="InterPro" id="IPR001841">
    <property type="entry name" value="Znf_RING"/>
</dbReference>
<sequence>MASPGTESDCVLCSSAVAGYQQQPGCSGWVGGASPSKRLSRLLWFCLLWTLAEAGAVGAAAMTAAARPLRLRLLALSGTLLVQSTPTGGLLWAVERANSVFQAKRYHIRARLGLWVAGALLPLMGCFLLGASETEGMSTDRDSMLRIALTMSLFVYHVFLLSIVAHKALHIHRDLQRHLLVFRAVKACKFAEVPEAARTHDTKCAICLADYKCSDLVLPLPCRHVFHLECLREWLQTGTTCPMRCDVAVQRPASEPVAVLPGASRGPPAQGSEALPA</sequence>
<dbReference type="Pfam" id="PF13639">
    <property type="entry name" value="zf-RING_2"/>
    <property type="match status" value="1"/>
</dbReference>
<feature type="transmembrane region" description="Helical" evidence="3">
    <location>
        <begin position="112"/>
        <end position="132"/>
    </location>
</feature>
<dbReference type="InterPro" id="IPR013083">
    <property type="entry name" value="Znf_RING/FYVE/PHD"/>
</dbReference>
<keyword evidence="1" id="KW-0863">Zinc-finger</keyword>
<evidence type="ECO:0000256" key="2">
    <source>
        <dbReference type="SAM" id="MobiDB-lite"/>
    </source>
</evidence>
<keyword evidence="1" id="KW-0479">Metal-binding</keyword>
<evidence type="ECO:0000259" key="4">
    <source>
        <dbReference type="PROSITE" id="PS50089"/>
    </source>
</evidence>
<keyword evidence="3" id="KW-1133">Transmembrane helix</keyword>
<organism evidence="5">
    <name type="scientific">Alexandrium monilatum</name>
    <dbReference type="NCBI Taxonomy" id="311494"/>
    <lineage>
        <taxon>Eukaryota</taxon>
        <taxon>Sar</taxon>
        <taxon>Alveolata</taxon>
        <taxon>Dinophyceae</taxon>
        <taxon>Gonyaulacales</taxon>
        <taxon>Pyrocystaceae</taxon>
        <taxon>Alexandrium</taxon>
    </lineage>
</organism>
<dbReference type="InterPro" id="IPR051826">
    <property type="entry name" value="E3_ubiquitin-ligase_domain"/>
</dbReference>
<feature type="transmembrane region" description="Helical" evidence="3">
    <location>
        <begin position="71"/>
        <end position="92"/>
    </location>
</feature>
<dbReference type="Gene3D" id="3.30.40.10">
    <property type="entry name" value="Zinc/RING finger domain, C3HC4 (zinc finger)"/>
    <property type="match status" value="1"/>
</dbReference>
<keyword evidence="3" id="KW-0812">Transmembrane</keyword>
<keyword evidence="1" id="KW-0862">Zinc</keyword>
<dbReference type="GO" id="GO:0061630">
    <property type="term" value="F:ubiquitin protein ligase activity"/>
    <property type="evidence" value="ECO:0007669"/>
    <property type="project" value="TreeGrafter"/>
</dbReference>
<keyword evidence="3" id="KW-0472">Membrane</keyword>
<feature type="domain" description="RING-type" evidence="4">
    <location>
        <begin position="204"/>
        <end position="243"/>
    </location>
</feature>
<dbReference type="AlphaFoldDB" id="A0A7S4V3S4"/>
<feature type="transmembrane region" description="Helical" evidence="3">
    <location>
        <begin position="42"/>
        <end position="65"/>
    </location>
</feature>
<dbReference type="EMBL" id="HBNR01056285">
    <property type="protein sequence ID" value="CAE4623143.1"/>
    <property type="molecule type" value="Transcribed_RNA"/>
</dbReference>
<feature type="region of interest" description="Disordered" evidence="2">
    <location>
        <begin position="258"/>
        <end position="277"/>
    </location>
</feature>
<dbReference type="PANTHER" id="PTHR22765">
    <property type="entry name" value="RING FINGER AND PROTEASE ASSOCIATED DOMAIN-CONTAINING"/>
    <property type="match status" value="1"/>
</dbReference>
<dbReference type="PROSITE" id="PS50089">
    <property type="entry name" value="ZF_RING_2"/>
    <property type="match status" value="1"/>
</dbReference>
<dbReference type="SMART" id="SM00184">
    <property type="entry name" value="RING"/>
    <property type="match status" value="1"/>
</dbReference>
<gene>
    <name evidence="5" type="ORF">AMON00008_LOCUS39591</name>
</gene>
<reference evidence="5" key="1">
    <citation type="submission" date="2021-01" db="EMBL/GenBank/DDBJ databases">
        <authorList>
            <person name="Corre E."/>
            <person name="Pelletier E."/>
            <person name="Niang G."/>
            <person name="Scheremetjew M."/>
            <person name="Finn R."/>
            <person name="Kale V."/>
            <person name="Holt S."/>
            <person name="Cochrane G."/>
            <person name="Meng A."/>
            <person name="Brown T."/>
            <person name="Cohen L."/>
        </authorList>
    </citation>
    <scope>NUCLEOTIDE SEQUENCE</scope>
    <source>
        <strain evidence="5">CCMP3105</strain>
    </source>
</reference>
<evidence type="ECO:0000256" key="1">
    <source>
        <dbReference type="PROSITE-ProRule" id="PRU00175"/>
    </source>
</evidence>
<feature type="transmembrane region" description="Helical" evidence="3">
    <location>
        <begin position="144"/>
        <end position="165"/>
    </location>
</feature>
<protein>
    <recommendedName>
        <fullName evidence="4">RING-type domain-containing protein</fullName>
    </recommendedName>
</protein>
<name>A0A7S4V3S4_9DINO</name>
<dbReference type="SUPFAM" id="SSF57850">
    <property type="entry name" value="RING/U-box"/>
    <property type="match status" value="1"/>
</dbReference>
<dbReference type="GO" id="GO:0008270">
    <property type="term" value="F:zinc ion binding"/>
    <property type="evidence" value="ECO:0007669"/>
    <property type="project" value="UniProtKB-KW"/>
</dbReference>
<evidence type="ECO:0000313" key="5">
    <source>
        <dbReference type="EMBL" id="CAE4623143.1"/>
    </source>
</evidence>